<dbReference type="Proteomes" id="UP000272888">
    <property type="component" value="Unassembled WGS sequence"/>
</dbReference>
<protein>
    <recommendedName>
        <fullName evidence="6 7">Methionine aminopeptidase</fullName>
        <shortName evidence="6">MAP</shortName>
        <shortName evidence="6">MetAP</shortName>
        <ecNumber evidence="6 7">3.4.11.18</ecNumber>
    </recommendedName>
    <alternativeName>
        <fullName evidence="6">Peptidase M</fullName>
    </alternativeName>
</protein>
<dbReference type="GO" id="GO:0004239">
    <property type="term" value="F:initiator methionyl aminopeptidase activity"/>
    <property type="evidence" value="ECO:0007669"/>
    <property type="project" value="UniProtKB-UniRule"/>
</dbReference>
<evidence type="ECO:0000256" key="1">
    <source>
        <dbReference type="ARBA" id="ARBA00002521"/>
    </source>
</evidence>
<dbReference type="EMBL" id="RAWB01000234">
    <property type="protein sequence ID" value="RKH55849.1"/>
    <property type="molecule type" value="Genomic_DNA"/>
</dbReference>
<keyword evidence="2 6" id="KW-0031">Aminopeptidase</keyword>
<keyword evidence="10" id="KW-1185">Reference proteome</keyword>
<feature type="binding site" evidence="6">
    <location>
        <position position="107"/>
    </location>
    <ligand>
        <name>a divalent metal cation</name>
        <dbReference type="ChEBI" id="CHEBI:60240"/>
        <label>2</label>
        <note>catalytic</note>
    </ligand>
</feature>
<evidence type="ECO:0000313" key="10">
    <source>
        <dbReference type="Proteomes" id="UP000272888"/>
    </source>
</evidence>
<name>A0A3A8PIK1_9BACT</name>
<gene>
    <name evidence="6 9" type="primary">map</name>
    <name evidence="9" type="ORF">D7V93_21715</name>
</gene>
<reference evidence="10" key="1">
    <citation type="submission" date="2018-09" db="EMBL/GenBank/DDBJ databases">
        <authorList>
            <person name="Livingstone P.G."/>
            <person name="Whitworth D.E."/>
        </authorList>
    </citation>
    <scope>NUCLEOTIDE SEQUENCE [LARGE SCALE GENOMIC DNA]</scope>
    <source>
        <strain evidence="10">CA051B</strain>
    </source>
</reference>
<dbReference type="SUPFAM" id="SSF55920">
    <property type="entry name" value="Creatinase/aminopeptidase"/>
    <property type="match status" value="1"/>
</dbReference>
<comment type="similarity">
    <text evidence="6">Belongs to the peptidase M24A family. Methionine aminopeptidase type 1 subfamily.</text>
</comment>
<dbReference type="PRINTS" id="PR00599">
    <property type="entry name" value="MAPEPTIDASE"/>
</dbReference>
<feature type="binding site" evidence="6">
    <location>
        <position position="96"/>
    </location>
    <ligand>
        <name>a divalent metal cation</name>
        <dbReference type="ChEBI" id="CHEBI:60240"/>
        <label>1</label>
    </ligand>
</feature>
<keyword evidence="4 6" id="KW-0479">Metal-binding</keyword>
<dbReference type="InterPro" id="IPR001714">
    <property type="entry name" value="Pept_M24_MAP"/>
</dbReference>
<evidence type="ECO:0000256" key="5">
    <source>
        <dbReference type="ARBA" id="ARBA00022801"/>
    </source>
</evidence>
<comment type="subunit">
    <text evidence="6">Monomer.</text>
</comment>
<feature type="binding site" evidence="6">
    <location>
        <position position="177"/>
    </location>
    <ligand>
        <name>substrate</name>
    </ligand>
</feature>
<dbReference type="PROSITE" id="PS00680">
    <property type="entry name" value="MAP_1"/>
    <property type="match status" value="1"/>
</dbReference>
<dbReference type="InterPro" id="IPR000994">
    <property type="entry name" value="Pept_M24"/>
</dbReference>
<evidence type="ECO:0000313" key="9">
    <source>
        <dbReference type="EMBL" id="RKH55849.1"/>
    </source>
</evidence>
<evidence type="ECO:0000256" key="7">
    <source>
        <dbReference type="RuleBase" id="RU003653"/>
    </source>
</evidence>
<dbReference type="PANTHER" id="PTHR43330:SF27">
    <property type="entry name" value="METHIONINE AMINOPEPTIDASE"/>
    <property type="match status" value="1"/>
</dbReference>
<feature type="binding site" evidence="6">
    <location>
        <position position="234"/>
    </location>
    <ligand>
        <name>a divalent metal cation</name>
        <dbReference type="ChEBI" id="CHEBI:60240"/>
        <label>2</label>
        <note>catalytic</note>
    </ligand>
</feature>
<evidence type="ECO:0000256" key="2">
    <source>
        <dbReference type="ARBA" id="ARBA00022438"/>
    </source>
</evidence>
<dbReference type="GO" id="GO:0006508">
    <property type="term" value="P:proteolysis"/>
    <property type="evidence" value="ECO:0007669"/>
    <property type="project" value="UniProtKB-KW"/>
</dbReference>
<dbReference type="AlphaFoldDB" id="A0A3A8PIK1"/>
<dbReference type="InterPro" id="IPR036005">
    <property type="entry name" value="Creatinase/aminopeptidase-like"/>
</dbReference>
<feature type="binding site" evidence="6">
    <location>
        <position position="203"/>
    </location>
    <ligand>
        <name>a divalent metal cation</name>
        <dbReference type="ChEBI" id="CHEBI:60240"/>
        <label>2</label>
        <note>catalytic</note>
    </ligand>
</feature>
<organism evidence="9 10">
    <name type="scientific">Corallococcus llansteffanensis</name>
    <dbReference type="NCBI Taxonomy" id="2316731"/>
    <lineage>
        <taxon>Bacteria</taxon>
        <taxon>Pseudomonadati</taxon>
        <taxon>Myxococcota</taxon>
        <taxon>Myxococcia</taxon>
        <taxon>Myxococcales</taxon>
        <taxon>Cystobacterineae</taxon>
        <taxon>Myxococcaceae</taxon>
        <taxon>Corallococcus</taxon>
    </lineage>
</organism>
<feature type="binding site" evidence="6">
    <location>
        <position position="234"/>
    </location>
    <ligand>
        <name>a divalent metal cation</name>
        <dbReference type="ChEBI" id="CHEBI:60240"/>
        <label>1</label>
    </ligand>
</feature>
<keyword evidence="3 6" id="KW-0645">Protease</keyword>
<dbReference type="NCBIfam" id="TIGR00500">
    <property type="entry name" value="met_pdase_I"/>
    <property type="match status" value="1"/>
</dbReference>
<dbReference type="HAMAP" id="MF_01974">
    <property type="entry name" value="MetAP_1"/>
    <property type="match status" value="1"/>
</dbReference>
<keyword evidence="5 6" id="KW-0378">Hydrolase</keyword>
<feature type="domain" description="Peptidase M24" evidence="8">
    <location>
        <begin position="12"/>
        <end position="240"/>
    </location>
</feature>
<feature type="binding site" evidence="6">
    <location>
        <position position="78"/>
    </location>
    <ligand>
        <name>substrate</name>
    </ligand>
</feature>
<dbReference type="GO" id="GO:0046872">
    <property type="term" value="F:metal ion binding"/>
    <property type="evidence" value="ECO:0007669"/>
    <property type="project" value="UniProtKB-UniRule"/>
</dbReference>
<comment type="function">
    <text evidence="1 6">Removes the N-terminal methionine from nascent proteins. The N-terminal methionine is often cleaved when the second residue in the primary sequence is small and uncharged (Met-Ala-, Cys, Gly, Pro, Ser, Thr, or Val). Requires deformylation of the N(alpha)-formylated initiator methionine before it can be hydrolyzed.</text>
</comment>
<dbReference type="GO" id="GO:0005829">
    <property type="term" value="C:cytosol"/>
    <property type="evidence" value="ECO:0007669"/>
    <property type="project" value="TreeGrafter"/>
</dbReference>
<evidence type="ECO:0000256" key="6">
    <source>
        <dbReference type="HAMAP-Rule" id="MF_01974"/>
    </source>
</evidence>
<proteinExistence type="inferred from homology"/>
<evidence type="ECO:0000256" key="3">
    <source>
        <dbReference type="ARBA" id="ARBA00022670"/>
    </source>
</evidence>
<evidence type="ECO:0000256" key="4">
    <source>
        <dbReference type="ARBA" id="ARBA00022723"/>
    </source>
</evidence>
<comment type="catalytic activity">
    <reaction evidence="6 7">
        <text>Release of N-terminal amino acids, preferentially methionine, from peptides and arylamides.</text>
        <dbReference type="EC" id="3.4.11.18"/>
    </reaction>
</comment>
<dbReference type="InterPro" id="IPR002467">
    <property type="entry name" value="Pept_M24A_MAP1"/>
</dbReference>
<dbReference type="EC" id="3.4.11.18" evidence="6 7"/>
<dbReference type="Gene3D" id="3.90.230.10">
    <property type="entry name" value="Creatinase/methionine aminopeptidase superfamily"/>
    <property type="match status" value="1"/>
</dbReference>
<dbReference type="GO" id="GO:0070006">
    <property type="term" value="F:metalloaminopeptidase activity"/>
    <property type="evidence" value="ECO:0007669"/>
    <property type="project" value="UniProtKB-UniRule"/>
</dbReference>
<dbReference type="CDD" id="cd01086">
    <property type="entry name" value="MetAP1"/>
    <property type="match status" value="1"/>
</dbReference>
<evidence type="ECO:0000259" key="8">
    <source>
        <dbReference type="Pfam" id="PF00557"/>
    </source>
</evidence>
<dbReference type="RefSeq" id="WP_120645233.1">
    <property type="nucleotide sequence ID" value="NZ_RAWB01000234.1"/>
</dbReference>
<sequence>MGIPLFKGTEVERLRLAGRAAAGTLAHVAAKLQPGVATADIDAWVREDTARRGGTPSQLGYKGFPATVCTSRNHVVCHGIPRPDERLAPGDIVNVDVTTCLDGFHGDTSATFFIGEASSDAKHVVDVARRCRDAGVAVVRHGARLGDIGAAVMALAKAEGCSVVEEFGGHGIGRQMHGPPHVPHVAKAGTGITLRSGMVLTIEPMVNLGRPEIRILPDGWTVVTADGSLSAQFEHTVLVTRDGCEVLTPGGC</sequence>
<feature type="binding site" evidence="6">
    <location>
        <position position="107"/>
    </location>
    <ligand>
        <name>a divalent metal cation</name>
        <dbReference type="ChEBI" id="CHEBI:60240"/>
        <label>1</label>
    </ligand>
</feature>
<dbReference type="Pfam" id="PF00557">
    <property type="entry name" value="Peptidase_M24"/>
    <property type="match status" value="1"/>
</dbReference>
<comment type="caution">
    <text evidence="9">The sequence shown here is derived from an EMBL/GenBank/DDBJ whole genome shotgun (WGS) entry which is preliminary data.</text>
</comment>
<comment type="cofactor">
    <cofactor evidence="6">
        <name>Co(2+)</name>
        <dbReference type="ChEBI" id="CHEBI:48828"/>
    </cofactor>
    <cofactor evidence="6">
        <name>Zn(2+)</name>
        <dbReference type="ChEBI" id="CHEBI:29105"/>
    </cofactor>
    <cofactor evidence="6">
        <name>Mn(2+)</name>
        <dbReference type="ChEBI" id="CHEBI:29035"/>
    </cofactor>
    <cofactor evidence="6">
        <name>Fe(2+)</name>
        <dbReference type="ChEBI" id="CHEBI:29033"/>
    </cofactor>
    <text evidence="6">Binds 2 divalent metal cations per subunit. Has a high-affinity and a low affinity metal-binding site. The true nature of the physiological cofactor is under debate. The enzyme is active with cobalt, zinc, manganese or divalent iron ions. Most likely, methionine aminopeptidases function as mononuclear Fe(2+)-metalloproteases under physiological conditions, and the catalytically relevant metal-binding site has been assigned to the histidine-containing high-affinity site.</text>
</comment>
<accession>A0A3A8PIK1</accession>
<feature type="binding site" evidence="6">
    <location>
        <position position="170"/>
    </location>
    <ligand>
        <name>a divalent metal cation</name>
        <dbReference type="ChEBI" id="CHEBI:60240"/>
        <label>2</label>
        <note>catalytic</note>
    </ligand>
</feature>
<dbReference type="PANTHER" id="PTHR43330">
    <property type="entry name" value="METHIONINE AMINOPEPTIDASE"/>
    <property type="match status" value="1"/>
</dbReference>